<accession>A0ABN0W8X3</accession>
<dbReference type="InterPro" id="IPR025353">
    <property type="entry name" value="DUF4257"/>
</dbReference>
<dbReference type="EMBL" id="BAAADJ010000021">
    <property type="protein sequence ID" value="GAA0329256.1"/>
    <property type="molecule type" value="Genomic_DNA"/>
</dbReference>
<protein>
    <recommendedName>
        <fullName evidence="4">DUF4257 domain-containing protein</fullName>
    </recommendedName>
</protein>
<keyword evidence="1" id="KW-1133">Transmembrane helix</keyword>
<reference evidence="2 3" key="1">
    <citation type="journal article" date="2019" name="Int. J. Syst. Evol. Microbiol.">
        <title>The Global Catalogue of Microorganisms (GCM) 10K type strain sequencing project: providing services to taxonomists for standard genome sequencing and annotation.</title>
        <authorList>
            <consortium name="The Broad Institute Genomics Platform"/>
            <consortium name="The Broad Institute Genome Sequencing Center for Infectious Disease"/>
            <person name="Wu L."/>
            <person name="Ma J."/>
        </authorList>
    </citation>
    <scope>NUCLEOTIDE SEQUENCE [LARGE SCALE GENOMIC DNA]</scope>
    <source>
        <strain evidence="2 3">JCM 9731</strain>
    </source>
</reference>
<feature type="transmembrane region" description="Helical" evidence="1">
    <location>
        <begin position="35"/>
        <end position="56"/>
    </location>
</feature>
<evidence type="ECO:0000313" key="2">
    <source>
        <dbReference type="EMBL" id="GAA0329256.1"/>
    </source>
</evidence>
<dbReference type="Pfam" id="PF14074">
    <property type="entry name" value="DUF4257"/>
    <property type="match status" value="1"/>
</dbReference>
<proteinExistence type="predicted"/>
<sequence>MFLLYGFLIGSVMGLLTHAKRNGKIIKPHNKKRVFEYGFLLDLIFGGVAAVVIVVLTEPTTLDKLIFTSVLAGYSGELIIAKLEAAKTNQIMNYHFLQIENELNSDLPIQEKKRLQS</sequence>
<evidence type="ECO:0008006" key="4">
    <source>
        <dbReference type="Google" id="ProtNLM"/>
    </source>
</evidence>
<evidence type="ECO:0000256" key="1">
    <source>
        <dbReference type="SAM" id="Phobius"/>
    </source>
</evidence>
<gene>
    <name evidence="2" type="ORF">GCM10008967_19690</name>
</gene>
<organism evidence="2 3">
    <name type="scientific">Bacillus carboniphilus</name>
    <dbReference type="NCBI Taxonomy" id="86663"/>
    <lineage>
        <taxon>Bacteria</taxon>
        <taxon>Bacillati</taxon>
        <taxon>Bacillota</taxon>
        <taxon>Bacilli</taxon>
        <taxon>Bacillales</taxon>
        <taxon>Bacillaceae</taxon>
        <taxon>Bacillus</taxon>
    </lineage>
</organism>
<dbReference type="RefSeq" id="WP_343798650.1">
    <property type="nucleotide sequence ID" value="NZ_BAAADJ010000021.1"/>
</dbReference>
<keyword evidence="1" id="KW-0472">Membrane</keyword>
<evidence type="ECO:0000313" key="3">
    <source>
        <dbReference type="Proteomes" id="UP001500782"/>
    </source>
</evidence>
<keyword evidence="3" id="KW-1185">Reference proteome</keyword>
<keyword evidence="1" id="KW-0812">Transmembrane</keyword>
<name>A0ABN0W8X3_9BACI</name>
<dbReference type="Proteomes" id="UP001500782">
    <property type="component" value="Unassembled WGS sequence"/>
</dbReference>
<comment type="caution">
    <text evidence="2">The sequence shown here is derived from an EMBL/GenBank/DDBJ whole genome shotgun (WGS) entry which is preliminary data.</text>
</comment>